<gene>
    <name evidence="2" type="ORF">SAMN05444955_1289</name>
</gene>
<sequence length="104" mass="12340">MSKDNQTISMEENDSCIRIEVRLTKKDLNDLYNKLEILDALGEQFTFGYNSYPNKSQLILLFRRKPDPVENDWLEIFNAIIIFVLKGFFFLWVFTIYLVGCLDF</sequence>
<reference evidence="2 3" key="1">
    <citation type="submission" date="2016-10" db="EMBL/GenBank/DDBJ databases">
        <authorList>
            <person name="de Groot N.N."/>
        </authorList>
    </citation>
    <scope>NUCLEOTIDE SEQUENCE [LARGE SCALE GENOMIC DNA]</scope>
    <source>
        <strain evidence="2 3">DSM 46701</strain>
    </source>
</reference>
<name>A0A1H8JKN0_9BACL</name>
<keyword evidence="3" id="KW-1185">Reference proteome</keyword>
<proteinExistence type="predicted"/>
<protein>
    <submittedName>
        <fullName evidence="2">Uncharacterized protein</fullName>
    </submittedName>
</protein>
<organism evidence="2 3">
    <name type="scientific">Lihuaxuella thermophila</name>
    <dbReference type="NCBI Taxonomy" id="1173111"/>
    <lineage>
        <taxon>Bacteria</taxon>
        <taxon>Bacillati</taxon>
        <taxon>Bacillota</taxon>
        <taxon>Bacilli</taxon>
        <taxon>Bacillales</taxon>
        <taxon>Thermoactinomycetaceae</taxon>
        <taxon>Lihuaxuella</taxon>
    </lineage>
</organism>
<keyword evidence="1" id="KW-0812">Transmembrane</keyword>
<feature type="transmembrane region" description="Helical" evidence="1">
    <location>
        <begin position="76"/>
        <end position="99"/>
    </location>
</feature>
<keyword evidence="1" id="KW-1133">Transmembrane helix</keyword>
<dbReference type="EMBL" id="FOCQ01000028">
    <property type="protein sequence ID" value="SEN81239.1"/>
    <property type="molecule type" value="Genomic_DNA"/>
</dbReference>
<accession>A0A1H8JKN0</accession>
<dbReference type="RefSeq" id="WP_089973338.1">
    <property type="nucleotide sequence ID" value="NZ_FOCQ01000028.1"/>
</dbReference>
<dbReference type="STRING" id="1173111.SAMN05444955_1289"/>
<keyword evidence="1" id="KW-0472">Membrane</keyword>
<dbReference type="AlphaFoldDB" id="A0A1H8JKN0"/>
<evidence type="ECO:0000313" key="2">
    <source>
        <dbReference type="EMBL" id="SEN81239.1"/>
    </source>
</evidence>
<evidence type="ECO:0000313" key="3">
    <source>
        <dbReference type="Proteomes" id="UP000199695"/>
    </source>
</evidence>
<dbReference type="Proteomes" id="UP000199695">
    <property type="component" value="Unassembled WGS sequence"/>
</dbReference>
<evidence type="ECO:0000256" key="1">
    <source>
        <dbReference type="SAM" id="Phobius"/>
    </source>
</evidence>